<dbReference type="Proteomes" id="UP000199159">
    <property type="component" value="Unassembled WGS sequence"/>
</dbReference>
<dbReference type="EMBL" id="FNJU01000014">
    <property type="protein sequence ID" value="SDP93347.1"/>
    <property type="molecule type" value="Genomic_DNA"/>
</dbReference>
<dbReference type="Gene3D" id="2.120.10.10">
    <property type="match status" value="1"/>
</dbReference>
<gene>
    <name evidence="2" type="ORF">SAMN05216565_11439</name>
</gene>
<dbReference type="PANTHER" id="PTHR43752:SF2">
    <property type="entry name" value="BNR_ASP-BOX REPEAT FAMILY PROTEIN"/>
    <property type="match status" value="1"/>
</dbReference>
<dbReference type="InterPro" id="IPR011040">
    <property type="entry name" value="Sialidase"/>
</dbReference>
<name>A0A1H0WRL6_9BACI</name>
<keyword evidence="3" id="KW-1185">Reference proteome</keyword>
<sequence length="393" mass="44089">MIRVISSSNKLVVNESILNGKLYYDAYTNIDFALIPSGPFPTAHAPTIIKLDDGDLLCAWFAGSFEGSPDISIVLSKFNKESGVWNEPKIISQDDARSEQNPSFFRAPDNSVWVIYTSQEGRRPDKDNMQFTSIIKYQKTYDNGESWTEPEVLFSQPGTFARQTIQVLSNGRWIFSTWVCEDSEFGLTNDPTVFQVSDDEGLTWKEVRMPESNGRVHANVIELEDGHLVAFMRSRFADYIYRSESTDYGDSWTVPEPTTLPNNNSSISAIKLDNGAIAIAYNANSANNPEKGKVAWPGLRNPVVVSVSEDGGNTWPIGRIIEHAEGFIGAENKTNNSQFEYPTIYQDAEGRIHLVYAYKNRISVKYNSFSVKDIYGEKRENEGVYNPTSGEIS</sequence>
<dbReference type="CDD" id="cd15482">
    <property type="entry name" value="Sialidase_non-viral"/>
    <property type="match status" value="1"/>
</dbReference>
<dbReference type="STRING" id="930152.SAMN05216565_11439"/>
<dbReference type="SUPFAM" id="SSF50939">
    <property type="entry name" value="Sialidases"/>
    <property type="match status" value="1"/>
</dbReference>
<accession>A0A1H0WRL6</accession>
<dbReference type="Pfam" id="PF13088">
    <property type="entry name" value="BNR_2"/>
    <property type="match status" value="1"/>
</dbReference>
<organism evidence="2 3">
    <name type="scientific">Litchfieldia salsa</name>
    <dbReference type="NCBI Taxonomy" id="930152"/>
    <lineage>
        <taxon>Bacteria</taxon>
        <taxon>Bacillati</taxon>
        <taxon>Bacillota</taxon>
        <taxon>Bacilli</taxon>
        <taxon>Bacillales</taxon>
        <taxon>Bacillaceae</taxon>
        <taxon>Litchfieldia</taxon>
    </lineage>
</organism>
<feature type="domain" description="Sialidase" evidence="1">
    <location>
        <begin position="54"/>
        <end position="354"/>
    </location>
</feature>
<protein>
    <submittedName>
        <fullName evidence="2">Predicted neuraminidase (Sialidase)</fullName>
    </submittedName>
</protein>
<proteinExistence type="predicted"/>
<dbReference type="InterPro" id="IPR036278">
    <property type="entry name" value="Sialidase_sf"/>
</dbReference>
<reference evidence="3" key="1">
    <citation type="submission" date="2016-10" db="EMBL/GenBank/DDBJ databases">
        <authorList>
            <person name="Varghese N."/>
            <person name="Submissions S."/>
        </authorList>
    </citation>
    <scope>NUCLEOTIDE SEQUENCE [LARGE SCALE GENOMIC DNA]</scope>
    <source>
        <strain evidence="3">IBRC-M10078</strain>
    </source>
</reference>
<dbReference type="AlphaFoldDB" id="A0A1H0WRL6"/>
<dbReference type="PANTHER" id="PTHR43752">
    <property type="entry name" value="BNR/ASP-BOX REPEAT FAMILY PROTEIN"/>
    <property type="match status" value="1"/>
</dbReference>
<evidence type="ECO:0000313" key="2">
    <source>
        <dbReference type="EMBL" id="SDP93347.1"/>
    </source>
</evidence>
<evidence type="ECO:0000259" key="1">
    <source>
        <dbReference type="Pfam" id="PF13088"/>
    </source>
</evidence>
<evidence type="ECO:0000313" key="3">
    <source>
        <dbReference type="Proteomes" id="UP000199159"/>
    </source>
</evidence>